<dbReference type="EMBL" id="KV426530">
    <property type="protein sequence ID" value="KZV80025.1"/>
    <property type="molecule type" value="Genomic_DNA"/>
</dbReference>
<evidence type="ECO:0000313" key="2">
    <source>
        <dbReference type="Proteomes" id="UP000077266"/>
    </source>
</evidence>
<reference evidence="1 2" key="1">
    <citation type="journal article" date="2016" name="Mol. Biol. Evol.">
        <title>Comparative Genomics of Early-Diverging Mushroom-Forming Fungi Provides Insights into the Origins of Lignocellulose Decay Capabilities.</title>
        <authorList>
            <person name="Nagy L.G."/>
            <person name="Riley R."/>
            <person name="Tritt A."/>
            <person name="Adam C."/>
            <person name="Daum C."/>
            <person name="Floudas D."/>
            <person name="Sun H."/>
            <person name="Yadav J.S."/>
            <person name="Pangilinan J."/>
            <person name="Larsson K.H."/>
            <person name="Matsuura K."/>
            <person name="Barry K."/>
            <person name="Labutti K."/>
            <person name="Kuo R."/>
            <person name="Ohm R.A."/>
            <person name="Bhattacharya S.S."/>
            <person name="Shirouzu T."/>
            <person name="Yoshinaga Y."/>
            <person name="Martin F.M."/>
            <person name="Grigoriev I.V."/>
            <person name="Hibbett D.S."/>
        </authorList>
    </citation>
    <scope>NUCLEOTIDE SEQUENCE [LARGE SCALE GENOMIC DNA]</scope>
    <source>
        <strain evidence="1 2">HHB12029</strain>
    </source>
</reference>
<keyword evidence="2" id="KW-1185">Reference proteome</keyword>
<organism evidence="1 2">
    <name type="scientific">Exidia glandulosa HHB12029</name>
    <dbReference type="NCBI Taxonomy" id="1314781"/>
    <lineage>
        <taxon>Eukaryota</taxon>
        <taxon>Fungi</taxon>
        <taxon>Dikarya</taxon>
        <taxon>Basidiomycota</taxon>
        <taxon>Agaricomycotina</taxon>
        <taxon>Agaricomycetes</taxon>
        <taxon>Auriculariales</taxon>
        <taxon>Exidiaceae</taxon>
        <taxon>Exidia</taxon>
    </lineage>
</organism>
<dbReference type="Proteomes" id="UP000077266">
    <property type="component" value="Unassembled WGS sequence"/>
</dbReference>
<accession>A0A165B7Y3</accession>
<dbReference type="InParanoid" id="A0A165B7Y3"/>
<protein>
    <submittedName>
        <fullName evidence="1">Uncharacterized protein</fullName>
    </submittedName>
</protein>
<name>A0A165B7Y3_EXIGL</name>
<dbReference type="AlphaFoldDB" id="A0A165B7Y3"/>
<sequence>MFTHGVLFSSARCDIVNVCVTTNTRGNSAIVNDHLRCASRNAYTQRRIRLFSGDKARTFVVFYTSRSKGQYNPHIAGAIGFVWRGDALVLEINQVDAHYTLQTYVETSIIFVDLEKRKQ</sequence>
<gene>
    <name evidence="1" type="ORF">EXIGLDRAFT_705950</name>
</gene>
<evidence type="ECO:0000313" key="1">
    <source>
        <dbReference type="EMBL" id="KZV80025.1"/>
    </source>
</evidence>
<proteinExistence type="predicted"/>